<sequence length="208" mass="25090">MASTEIMYRYFKELAGHSEELSELEEDPPVMPDIKEIELHNYQRSDGQGTPIIEQIRQALQERQIELLRLVHKVTHQSLFVHDRISELGEKQDLLIADRKSELRKWRKELRRKHIPQWIIDHIILEPKWKCEKQYHVLETMKNEFGWWLAELDRRRAGLTQQLAEVENEYLRRIEILAVRERGNKLLQLQMGPLEKLPDEKSWMFYEA</sequence>
<organism evidence="1 2">
    <name type="scientific">Pyronema omphalodes (strain CBS 100304)</name>
    <name type="common">Pyronema confluens</name>
    <dbReference type="NCBI Taxonomy" id="1076935"/>
    <lineage>
        <taxon>Eukaryota</taxon>
        <taxon>Fungi</taxon>
        <taxon>Dikarya</taxon>
        <taxon>Ascomycota</taxon>
        <taxon>Pezizomycotina</taxon>
        <taxon>Pezizomycetes</taxon>
        <taxon>Pezizales</taxon>
        <taxon>Pyronemataceae</taxon>
        <taxon>Pyronema</taxon>
    </lineage>
</organism>
<dbReference type="Proteomes" id="UP000018144">
    <property type="component" value="Unassembled WGS sequence"/>
</dbReference>
<accession>U4LN47</accession>
<dbReference type="AlphaFoldDB" id="U4LN47"/>
<gene>
    <name evidence="1" type="ORF">PCON_01445</name>
</gene>
<name>U4LN47_PYROM</name>
<protein>
    <submittedName>
        <fullName evidence="1">Uncharacterized protein</fullName>
    </submittedName>
</protein>
<evidence type="ECO:0000313" key="1">
    <source>
        <dbReference type="EMBL" id="CCX33574.1"/>
    </source>
</evidence>
<dbReference type="EMBL" id="HF936139">
    <property type="protein sequence ID" value="CCX33574.1"/>
    <property type="molecule type" value="Genomic_DNA"/>
</dbReference>
<keyword evidence="2" id="KW-1185">Reference proteome</keyword>
<evidence type="ECO:0000313" key="2">
    <source>
        <dbReference type="Proteomes" id="UP000018144"/>
    </source>
</evidence>
<dbReference type="OrthoDB" id="10418261at2759"/>
<proteinExistence type="predicted"/>
<reference evidence="1 2" key="1">
    <citation type="journal article" date="2013" name="PLoS Genet.">
        <title>The genome and development-dependent transcriptomes of Pyronema confluens: a window into fungal evolution.</title>
        <authorList>
            <person name="Traeger S."/>
            <person name="Altegoer F."/>
            <person name="Freitag M."/>
            <person name="Gabaldon T."/>
            <person name="Kempken F."/>
            <person name="Kumar A."/>
            <person name="Marcet-Houben M."/>
            <person name="Poggeler S."/>
            <person name="Stajich J.E."/>
            <person name="Nowrousian M."/>
        </authorList>
    </citation>
    <scope>NUCLEOTIDE SEQUENCE [LARGE SCALE GENOMIC DNA]</scope>
    <source>
        <strain evidence="2">CBS 100304</strain>
        <tissue evidence="1">Vegetative mycelium</tissue>
    </source>
</reference>